<evidence type="ECO:0000313" key="2">
    <source>
        <dbReference type="EMBL" id="EEC09948.1"/>
    </source>
</evidence>
<feature type="region of interest" description="Disordered" evidence="1">
    <location>
        <begin position="146"/>
        <end position="186"/>
    </location>
</feature>
<dbReference type="EMBL" id="ABJB010362912">
    <property type="status" value="NOT_ANNOTATED_CDS"/>
    <property type="molecule type" value="Genomic_DNA"/>
</dbReference>
<protein>
    <submittedName>
        <fullName evidence="2 3">Uncharacterized protein</fullName>
    </submittedName>
</protein>
<feature type="compositionally biased region" description="Low complexity" evidence="1">
    <location>
        <begin position="93"/>
        <end position="102"/>
    </location>
</feature>
<proteinExistence type="predicted"/>
<dbReference type="EMBL" id="ABJB010422056">
    <property type="status" value="NOT_ANNOTATED_CDS"/>
    <property type="molecule type" value="Genomic_DNA"/>
</dbReference>
<dbReference type="EMBL" id="ABJB010577594">
    <property type="status" value="NOT_ANNOTATED_CDS"/>
    <property type="molecule type" value="Genomic_DNA"/>
</dbReference>
<dbReference type="AlphaFoldDB" id="B7PTM6"/>
<name>B7PTM6_IXOSC</name>
<evidence type="ECO:0000313" key="4">
    <source>
        <dbReference type="Proteomes" id="UP000001555"/>
    </source>
</evidence>
<sequence>MDPVGPVYFKKCTRAHGTQPVEGRSPDVSGSSKETPVHRGTNGKHKNLKVAFEGIDIDDRLNSFRSGSNERDRKGSRHEAASAESSPLTLRRSSMSSAASDSGCYNVHHQQYPHTDATSNHGYHVTATYADAVYVNVPLMLQQASQQANYSDQKTRAHPKSSLPYSKPRERGRLPSFSEEPPSRRLSTDIGAQEGGFLEHLCQCSVCRTQMQTCQLLAQLVCDATGVAGPRSQASVPLGFGVYQYQQQQQLQHTRAAFEHSSPPAFQESFDSCQEEYIMTQEETSKATTFCDEEDDSTSGSATVAAHGKS</sequence>
<organism>
    <name type="scientific">Ixodes scapularis</name>
    <name type="common">Black-legged tick</name>
    <name type="synonym">Deer tick</name>
    <dbReference type="NCBI Taxonomy" id="6945"/>
    <lineage>
        <taxon>Eukaryota</taxon>
        <taxon>Metazoa</taxon>
        <taxon>Ecdysozoa</taxon>
        <taxon>Arthropoda</taxon>
        <taxon>Chelicerata</taxon>
        <taxon>Arachnida</taxon>
        <taxon>Acari</taxon>
        <taxon>Parasitiformes</taxon>
        <taxon>Ixodida</taxon>
        <taxon>Ixodoidea</taxon>
        <taxon>Ixodidae</taxon>
        <taxon>Ixodinae</taxon>
        <taxon>Ixodes</taxon>
    </lineage>
</organism>
<accession>B7PTM6</accession>
<dbReference type="InParanoid" id="B7PTM6"/>
<evidence type="ECO:0000256" key="1">
    <source>
        <dbReference type="SAM" id="MobiDB-lite"/>
    </source>
</evidence>
<reference evidence="2 4" key="1">
    <citation type="submission" date="2008-03" db="EMBL/GenBank/DDBJ databases">
        <title>Annotation of Ixodes scapularis.</title>
        <authorList>
            <consortium name="Ixodes scapularis Genome Project Consortium"/>
            <person name="Caler E."/>
            <person name="Hannick L.I."/>
            <person name="Bidwell S."/>
            <person name="Joardar V."/>
            <person name="Thiagarajan M."/>
            <person name="Amedeo P."/>
            <person name="Galinsky K.J."/>
            <person name="Schobel S."/>
            <person name="Inman J."/>
            <person name="Hostetler J."/>
            <person name="Miller J."/>
            <person name="Hammond M."/>
            <person name="Megy K."/>
            <person name="Lawson D."/>
            <person name="Kodira C."/>
            <person name="Sutton G."/>
            <person name="Meyer J."/>
            <person name="Hill C.A."/>
            <person name="Birren B."/>
            <person name="Nene V."/>
            <person name="Collins F."/>
            <person name="Alarcon-Chaidez F."/>
            <person name="Wikel S."/>
            <person name="Strausberg R."/>
        </authorList>
    </citation>
    <scope>NUCLEOTIDE SEQUENCE [LARGE SCALE GENOMIC DNA]</scope>
    <source>
        <strain evidence="4">Wikel</strain>
        <strain evidence="2">Wikel colony</strain>
    </source>
</reference>
<dbReference type="EMBL" id="ABJB010250535">
    <property type="status" value="NOT_ANNOTATED_CDS"/>
    <property type="molecule type" value="Genomic_DNA"/>
</dbReference>
<dbReference type="EnsemblMetazoa" id="ISCW007371-RA">
    <property type="protein sequence ID" value="ISCW007371-PA"/>
    <property type="gene ID" value="ISCW007371"/>
</dbReference>
<feature type="compositionally biased region" description="Polar residues" evidence="1">
    <location>
        <begin position="83"/>
        <end position="92"/>
    </location>
</feature>
<dbReference type="Proteomes" id="UP000001555">
    <property type="component" value="Unassembled WGS sequence"/>
</dbReference>
<reference evidence="3" key="2">
    <citation type="submission" date="2020-05" db="UniProtKB">
        <authorList>
            <consortium name="EnsemblMetazoa"/>
        </authorList>
    </citation>
    <scope>IDENTIFICATION</scope>
    <source>
        <strain evidence="3">wikel</strain>
    </source>
</reference>
<dbReference type="VEuPathDB" id="VectorBase:ISCI007371"/>
<feature type="region of interest" description="Disordered" evidence="1">
    <location>
        <begin position="1"/>
        <end position="48"/>
    </location>
</feature>
<feature type="compositionally biased region" description="Basic and acidic residues" evidence="1">
    <location>
        <begin position="61"/>
        <end position="81"/>
    </location>
</feature>
<dbReference type="VEuPathDB" id="VectorBase:ISCW007371"/>
<dbReference type="HOGENOM" id="CLU_897987_0_0_1"/>
<keyword evidence="4" id="KW-1185">Reference proteome</keyword>
<dbReference type="EMBL" id="DS787306">
    <property type="protein sequence ID" value="EEC09948.1"/>
    <property type="molecule type" value="Genomic_DNA"/>
</dbReference>
<feature type="region of interest" description="Disordered" evidence="1">
    <location>
        <begin position="288"/>
        <end position="310"/>
    </location>
</feature>
<gene>
    <name evidence="2" type="ORF">IscW_ISCW007371</name>
</gene>
<feature type="region of interest" description="Disordered" evidence="1">
    <location>
        <begin position="61"/>
        <end position="102"/>
    </location>
</feature>
<evidence type="ECO:0000313" key="3">
    <source>
        <dbReference type="EnsemblMetazoa" id="ISCW007371-PA"/>
    </source>
</evidence>
<dbReference type="PaxDb" id="6945-B7PTM6"/>
<dbReference type="EMBL" id="ABJB010150685">
    <property type="status" value="NOT_ANNOTATED_CDS"/>
    <property type="molecule type" value="Genomic_DNA"/>
</dbReference>